<dbReference type="KEGG" id="cam:101508444"/>
<proteinExistence type="predicted"/>
<accession>A0A1S2Z6K5</accession>
<dbReference type="OrthoDB" id="1723222at2759"/>
<keyword evidence="1" id="KW-1185">Reference proteome</keyword>
<name>A0A1S2Z6K5_CICAR</name>
<evidence type="ECO:0000313" key="1">
    <source>
        <dbReference type="Proteomes" id="UP000087171"/>
    </source>
</evidence>
<dbReference type="PaxDb" id="3827-XP_004515956.1"/>
<sequence>MLLLQEFDLEIKDKIGAANLEVDHLSIIERDEDPTPIQDYFPDEQLLQLLHHAYWAVKSCMIEMEKTGLERKLQLHQLEKLTLEAYDNSQIINEKNKHFHDKMISMKEFSIDQKVLLFNFHLKIMAGKLRYKWIDPFVVTNTYPHDAVEIKSGNIDKVFKVNGQHLKLFHESSVLEGAAIKQLSFENPTYTAV</sequence>
<protein>
    <submittedName>
        <fullName evidence="2">Uncharacterized protein LOC101508444</fullName>
    </submittedName>
</protein>
<evidence type="ECO:0000313" key="2">
    <source>
        <dbReference type="RefSeq" id="XP_004515956.1"/>
    </source>
</evidence>
<dbReference type="Proteomes" id="UP000087171">
    <property type="component" value="Unplaced"/>
</dbReference>
<gene>
    <name evidence="2" type="primary">LOC101508444</name>
</gene>
<dbReference type="AlphaFoldDB" id="A0A1S2Z6K5"/>
<dbReference type="eggNOG" id="KOG0017">
    <property type="taxonomic scope" value="Eukaryota"/>
</dbReference>
<dbReference type="RefSeq" id="XP_004515956.1">
    <property type="nucleotide sequence ID" value="XM_004515899.1"/>
</dbReference>
<organism evidence="1 2">
    <name type="scientific">Cicer arietinum</name>
    <name type="common">Chickpea</name>
    <name type="synonym">Garbanzo</name>
    <dbReference type="NCBI Taxonomy" id="3827"/>
    <lineage>
        <taxon>Eukaryota</taxon>
        <taxon>Viridiplantae</taxon>
        <taxon>Streptophyta</taxon>
        <taxon>Embryophyta</taxon>
        <taxon>Tracheophyta</taxon>
        <taxon>Spermatophyta</taxon>
        <taxon>Magnoliopsida</taxon>
        <taxon>eudicotyledons</taxon>
        <taxon>Gunneridae</taxon>
        <taxon>Pentapetalae</taxon>
        <taxon>rosids</taxon>
        <taxon>fabids</taxon>
        <taxon>Fabales</taxon>
        <taxon>Fabaceae</taxon>
        <taxon>Papilionoideae</taxon>
        <taxon>50 kb inversion clade</taxon>
        <taxon>NPAAA clade</taxon>
        <taxon>Hologalegina</taxon>
        <taxon>IRL clade</taxon>
        <taxon>Cicereae</taxon>
        <taxon>Cicer</taxon>
    </lineage>
</organism>
<reference evidence="2" key="1">
    <citation type="submission" date="2025-08" db="UniProtKB">
        <authorList>
            <consortium name="RefSeq"/>
        </authorList>
    </citation>
    <scope>IDENTIFICATION</scope>
    <source>
        <tissue evidence="2">Etiolated seedlings</tissue>
    </source>
</reference>
<dbReference type="GeneID" id="101508444"/>